<accession>A0A2T2PED8</accession>
<evidence type="ECO:0000256" key="3">
    <source>
        <dbReference type="SAM" id="SignalP"/>
    </source>
</evidence>
<keyword evidence="2" id="KW-1133">Transmembrane helix</keyword>
<feature type="transmembrane region" description="Helical" evidence="2">
    <location>
        <begin position="251"/>
        <end position="273"/>
    </location>
</feature>
<feature type="non-terminal residue" evidence="4">
    <location>
        <position position="416"/>
    </location>
</feature>
<dbReference type="EMBL" id="KZ678128">
    <property type="protein sequence ID" value="PSN75608.1"/>
    <property type="molecule type" value="Genomic_DNA"/>
</dbReference>
<dbReference type="OrthoDB" id="194358at2759"/>
<dbReference type="AlphaFoldDB" id="A0A2T2PED8"/>
<name>A0A2T2PED8_CORCC</name>
<organism evidence="4 5">
    <name type="scientific">Corynespora cassiicola Philippines</name>
    <dbReference type="NCBI Taxonomy" id="1448308"/>
    <lineage>
        <taxon>Eukaryota</taxon>
        <taxon>Fungi</taxon>
        <taxon>Dikarya</taxon>
        <taxon>Ascomycota</taxon>
        <taxon>Pezizomycotina</taxon>
        <taxon>Dothideomycetes</taxon>
        <taxon>Pleosporomycetidae</taxon>
        <taxon>Pleosporales</taxon>
        <taxon>Corynesporascaceae</taxon>
        <taxon>Corynespora</taxon>
    </lineage>
</organism>
<feature type="region of interest" description="Disordered" evidence="1">
    <location>
        <begin position="139"/>
        <end position="182"/>
    </location>
</feature>
<feature type="transmembrane region" description="Helical" evidence="2">
    <location>
        <begin position="204"/>
        <end position="231"/>
    </location>
</feature>
<protein>
    <recommendedName>
        <fullName evidence="6">ABC transmembrane type-1 domain-containing protein</fullName>
    </recommendedName>
</protein>
<reference evidence="4 5" key="1">
    <citation type="journal article" date="2018" name="Front. Microbiol.">
        <title>Genome-Wide Analysis of Corynespora cassiicola Leaf Fall Disease Putative Effectors.</title>
        <authorList>
            <person name="Lopez D."/>
            <person name="Ribeiro S."/>
            <person name="Label P."/>
            <person name="Fumanal B."/>
            <person name="Venisse J.S."/>
            <person name="Kohler A."/>
            <person name="de Oliveira R.R."/>
            <person name="Labutti K."/>
            <person name="Lipzen A."/>
            <person name="Lail K."/>
            <person name="Bauer D."/>
            <person name="Ohm R.A."/>
            <person name="Barry K.W."/>
            <person name="Spatafora J."/>
            <person name="Grigoriev I.V."/>
            <person name="Martin F.M."/>
            <person name="Pujade-Renaud V."/>
        </authorList>
    </citation>
    <scope>NUCLEOTIDE SEQUENCE [LARGE SCALE GENOMIC DNA]</scope>
    <source>
        <strain evidence="4 5">Philippines</strain>
    </source>
</reference>
<gene>
    <name evidence="4" type="ORF">BS50DRAFT_479546</name>
</gene>
<feature type="compositionally biased region" description="Polar residues" evidence="1">
    <location>
        <begin position="144"/>
        <end position="153"/>
    </location>
</feature>
<dbReference type="Proteomes" id="UP000240883">
    <property type="component" value="Unassembled WGS sequence"/>
</dbReference>
<feature type="chain" id="PRO_5015715924" description="ABC transmembrane type-1 domain-containing protein" evidence="3">
    <location>
        <begin position="21"/>
        <end position="416"/>
    </location>
</feature>
<feature type="signal peptide" evidence="3">
    <location>
        <begin position="1"/>
        <end position="20"/>
    </location>
</feature>
<keyword evidence="5" id="KW-1185">Reference proteome</keyword>
<keyword evidence="2" id="KW-0472">Membrane</keyword>
<feature type="transmembrane region" description="Helical" evidence="2">
    <location>
        <begin position="365"/>
        <end position="381"/>
    </location>
</feature>
<sequence>MASVAVVWTVLLGLTQTARAADLTDFSDNLATDLGPLLSLFGEAITKQYLSESTSFEDYIIFALAPIGLMTAVVSVIRVCGGPWLKSFIGRAQEGDVAVEAELCTSTSEDICEVFNRGGITRTLGRAKILEIIRIPQPDDTDEATQNSQSFDTGNKLGSEETSATHNSARAPASNLRSKQGKNVNPNLSINVGRRKQDLPFVNFILVVGVVLQVGLIAMAPLLFWVGGWSVEGRRESLLNIHQAYSANKAPIVFVVGSVFMTLGMFGCASLIGQITKEIKFRRQKDSNGTQLYWVQAGNQVIGDQTFGAYAYSEDSDHRLSEYVISTKRDEDKTVKRYVTFTWVTVVATIGGYIVQFVGIRGMNAWISIAQLAAMLIMSMFRGMMRTQRLKNNGNKIQDISEAVVGHEMDWLTFEI</sequence>
<evidence type="ECO:0000256" key="2">
    <source>
        <dbReference type="SAM" id="Phobius"/>
    </source>
</evidence>
<evidence type="ECO:0000313" key="5">
    <source>
        <dbReference type="Proteomes" id="UP000240883"/>
    </source>
</evidence>
<proteinExistence type="predicted"/>
<evidence type="ECO:0000256" key="1">
    <source>
        <dbReference type="SAM" id="MobiDB-lite"/>
    </source>
</evidence>
<evidence type="ECO:0008006" key="6">
    <source>
        <dbReference type="Google" id="ProtNLM"/>
    </source>
</evidence>
<dbReference type="STRING" id="1448308.A0A2T2PED8"/>
<keyword evidence="3" id="KW-0732">Signal</keyword>
<evidence type="ECO:0000313" key="4">
    <source>
        <dbReference type="EMBL" id="PSN75608.1"/>
    </source>
</evidence>
<feature type="transmembrane region" description="Helical" evidence="2">
    <location>
        <begin position="338"/>
        <end position="359"/>
    </location>
</feature>
<keyword evidence="2" id="KW-0812">Transmembrane</keyword>
<feature type="transmembrane region" description="Helical" evidence="2">
    <location>
        <begin position="59"/>
        <end position="81"/>
    </location>
</feature>